<protein>
    <submittedName>
        <fullName evidence="1">1940_t:CDS:1</fullName>
    </submittedName>
</protein>
<evidence type="ECO:0000313" key="1">
    <source>
        <dbReference type="EMBL" id="CAG8658033.1"/>
    </source>
</evidence>
<keyword evidence="2" id="KW-1185">Reference proteome</keyword>
<sequence length="184" mass="20762">FQSQSNNVSCNGITSKKATKQMTQHTIDKVINQLATPNLDNLLTRGFGQLKHCIHDYLKNIENWSVEDIESETVLIETFEFAYLDNDYGVIIRASSDYYGQVAFSDISVEMDESEQNDYLTDNSLCYAKQVGLKLIPESGFNHYPNLIINPDILIKLNPNSGSSYSSAYISKIKSETRTCPRSL</sequence>
<gene>
    <name evidence="1" type="ORF">SCALOS_LOCUS8922</name>
</gene>
<proteinExistence type="predicted"/>
<comment type="caution">
    <text evidence="1">The sequence shown here is derived from an EMBL/GenBank/DDBJ whole genome shotgun (WGS) entry which is preliminary data.</text>
</comment>
<feature type="non-terminal residue" evidence="1">
    <location>
        <position position="184"/>
    </location>
</feature>
<name>A0ACA9NLW9_9GLOM</name>
<evidence type="ECO:0000313" key="2">
    <source>
        <dbReference type="Proteomes" id="UP000789860"/>
    </source>
</evidence>
<reference evidence="1" key="1">
    <citation type="submission" date="2021-06" db="EMBL/GenBank/DDBJ databases">
        <authorList>
            <person name="Kallberg Y."/>
            <person name="Tangrot J."/>
            <person name="Rosling A."/>
        </authorList>
    </citation>
    <scope>NUCLEOTIDE SEQUENCE</scope>
    <source>
        <strain evidence="1">AU212A</strain>
    </source>
</reference>
<feature type="non-terminal residue" evidence="1">
    <location>
        <position position="1"/>
    </location>
</feature>
<dbReference type="Proteomes" id="UP000789860">
    <property type="component" value="Unassembled WGS sequence"/>
</dbReference>
<organism evidence="1 2">
    <name type="scientific">Scutellospora calospora</name>
    <dbReference type="NCBI Taxonomy" id="85575"/>
    <lineage>
        <taxon>Eukaryota</taxon>
        <taxon>Fungi</taxon>
        <taxon>Fungi incertae sedis</taxon>
        <taxon>Mucoromycota</taxon>
        <taxon>Glomeromycotina</taxon>
        <taxon>Glomeromycetes</taxon>
        <taxon>Diversisporales</taxon>
        <taxon>Gigasporaceae</taxon>
        <taxon>Scutellospora</taxon>
    </lineage>
</organism>
<accession>A0ACA9NLW9</accession>
<dbReference type="EMBL" id="CAJVPM010025472">
    <property type="protein sequence ID" value="CAG8658033.1"/>
    <property type="molecule type" value="Genomic_DNA"/>
</dbReference>